<evidence type="ECO:0000256" key="4">
    <source>
        <dbReference type="ARBA" id="ARBA00022723"/>
    </source>
</evidence>
<comment type="similarity">
    <text evidence="2">Belongs to the cytochrome P450 family.</text>
</comment>
<organism evidence="9 10">
    <name type="scientific">Macrolepiota fuliginosa MF-IS2</name>
    <dbReference type="NCBI Taxonomy" id="1400762"/>
    <lineage>
        <taxon>Eukaryota</taxon>
        <taxon>Fungi</taxon>
        <taxon>Dikarya</taxon>
        <taxon>Basidiomycota</taxon>
        <taxon>Agaricomycotina</taxon>
        <taxon>Agaricomycetes</taxon>
        <taxon>Agaricomycetidae</taxon>
        <taxon>Agaricales</taxon>
        <taxon>Agaricineae</taxon>
        <taxon>Agaricaceae</taxon>
        <taxon>Macrolepiota</taxon>
    </lineage>
</organism>
<dbReference type="EMBL" id="MU151215">
    <property type="protein sequence ID" value="KAF9447105.1"/>
    <property type="molecule type" value="Genomic_DNA"/>
</dbReference>
<dbReference type="OrthoDB" id="1055148at2759"/>
<evidence type="ECO:0000256" key="3">
    <source>
        <dbReference type="ARBA" id="ARBA00022617"/>
    </source>
</evidence>
<dbReference type="InterPro" id="IPR050364">
    <property type="entry name" value="Cytochrome_P450_fung"/>
</dbReference>
<dbReference type="InterPro" id="IPR001128">
    <property type="entry name" value="Cyt_P450"/>
</dbReference>
<comment type="caution">
    <text evidence="9">The sequence shown here is derived from an EMBL/GenBank/DDBJ whole genome shotgun (WGS) entry which is preliminary data.</text>
</comment>
<keyword evidence="10" id="KW-1185">Reference proteome</keyword>
<keyword evidence="4" id="KW-0479">Metal-binding</keyword>
<evidence type="ECO:0000256" key="5">
    <source>
        <dbReference type="ARBA" id="ARBA00023002"/>
    </source>
</evidence>
<keyword evidence="3" id="KW-0349">Heme</keyword>
<evidence type="ECO:0000256" key="1">
    <source>
        <dbReference type="ARBA" id="ARBA00001971"/>
    </source>
</evidence>
<name>A0A9P5XAI9_9AGAR</name>
<keyword evidence="8" id="KW-1133">Transmembrane helix</keyword>
<keyword evidence="8" id="KW-0812">Transmembrane</keyword>
<evidence type="ECO:0000256" key="8">
    <source>
        <dbReference type="SAM" id="Phobius"/>
    </source>
</evidence>
<dbReference type="SUPFAM" id="SSF48264">
    <property type="entry name" value="Cytochrome P450"/>
    <property type="match status" value="1"/>
</dbReference>
<keyword evidence="5" id="KW-0560">Oxidoreductase</keyword>
<evidence type="ECO:0008006" key="11">
    <source>
        <dbReference type="Google" id="ProtNLM"/>
    </source>
</evidence>
<evidence type="ECO:0000256" key="6">
    <source>
        <dbReference type="ARBA" id="ARBA00023004"/>
    </source>
</evidence>
<evidence type="ECO:0000313" key="9">
    <source>
        <dbReference type="EMBL" id="KAF9447105.1"/>
    </source>
</evidence>
<dbReference type="PANTHER" id="PTHR46300:SF1">
    <property type="entry name" value="P450, PUTATIVE (EUROFUNG)-RELATED"/>
    <property type="match status" value="1"/>
</dbReference>
<dbReference type="Pfam" id="PF00067">
    <property type="entry name" value="p450"/>
    <property type="match status" value="1"/>
</dbReference>
<dbReference type="GO" id="GO:0004497">
    <property type="term" value="F:monooxygenase activity"/>
    <property type="evidence" value="ECO:0007669"/>
    <property type="project" value="UniProtKB-KW"/>
</dbReference>
<dbReference type="Gene3D" id="1.10.630.10">
    <property type="entry name" value="Cytochrome P450"/>
    <property type="match status" value="1"/>
</dbReference>
<dbReference type="GO" id="GO:0016705">
    <property type="term" value="F:oxidoreductase activity, acting on paired donors, with incorporation or reduction of molecular oxygen"/>
    <property type="evidence" value="ECO:0007669"/>
    <property type="project" value="InterPro"/>
</dbReference>
<dbReference type="InterPro" id="IPR036396">
    <property type="entry name" value="Cyt_P450_sf"/>
</dbReference>
<sequence length="135" mass="15501">MALLEGLTSVVVALCTFYLFSVRRRKWNTRNPKNLPTPPGPKGLPLVGNVLEIPMVKPWAVYNQWSKEYGSDIVYFTALDKSFLVLNSLPAVQDLLVRRSEKYSDRPRLPMICEVYVHSLSKFLYLVAEWPLSLE</sequence>
<reference evidence="9" key="1">
    <citation type="submission" date="2020-11" db="EMBL/GenBank/DDBJ databases">
        <authorList>
            <consortium name="DOE Joint Genome Institute"/>
            <person name="Ahrendt S."/>
            <person name="Riley R."/>
            <person name="Andreopoulos W."/>
            <person name="Labutti K."/>
            <person name="Pangilinan J."/>
            <person name="Ruiz-Duenas F.J."/>
            <person name="Barrasa J.M."/>
            <person name="Sanchez-Garcia M."/>
            <person name="Camarero S."/>
            <person name="Miyauchi S."/>
            <person name="Serrano A."/>
            <person name="Linde D."/>
            <person name="Babiker R."/>
            <person name="Drula E."/>
            <person name="Ayuso-Fernandez I."/>
            <person name="Pacheco R."/>
            <person name="Padilla G."/>
            <person name="Ferreira P."/>
            <person name="Barriuso J."/>
            <person name="Kellner H."/>
            <person name="Castanera R."/>
            <person name="Alfaro M."/>
            <person name="Ramirez L."/>
            <person name="Pisabarro A.G."/>
            <person name="Kuo A."/>
            <person name="Tritt A."/>
            <person name="Lipzen A."/>
            <person name="He G."/>
            <person name="Yan M."/>
            <person name="Ng V."/>
            <person name="Cullen D."/>
            <person name="Martin F."/>
            <person name="Rosso M.-N."/>
            <person name="Henrissat B."/>
            <person name="Hibbett D."/>
            <person name="Martinez A.T."/>
            <person name="Grigoriev I.V."/>
        </authorList>
    </citation>
    <scope>NUCLEOTIDE SEQUENCE</scope>
    <source>
        <strain evidence="9">MF-IS2</strain>
    </source>
</reference>
<accession>A0A9P5XAI9</accession>
<keyword evidence="7" id="KW-0503">Monooxygenase</keyword>
<protein>
    <recommendedName>
        <fullName evidence="11">Cytochrome P450</fullName>
    </recommendedName>
</protein>
<evidence type="ECO:0000313" key="10">
    <source>
        <dbReference type="Proteomes" id="UP000807342"/>
    </source>
</evidence>
<keyword evidence="8" id="KW-0472">Membrane</keyword>
<comment type="cofactor">
    <cofactor evidence="1">
        <name>heme</name>
        <dbReference type="ChEBI" id="CHEBI:30413"/>
    </cofactor>
</comment>
<dbReference type="Proteomes" id="UP000807342">
    <property type="component" value="Unassembled WGS sequence"/>
</dbReference>
<feature type="transmembrane region" description="Helical" evidence="8">
    <location>
        <begin position="6"/>
        <end position="22"/>
    </location>
</feature>
<evidence type="ECO:0000256" key="7">
    <source>
        <dbReference type="ARBA" id="ARBA00023033"/>
    </source>
</evidence>
<gene>
    <name evidence="9" type="ORF">P691DRAFT_672159</name>
</gene>
<dbReference type="GO" id="GO:0005506">
    <property type="term" value="F:iron ion binding"/>
    <property type="evidence" value="ECO:0007669"/>
    <property type="project" value="InterPro"/>
</dbReference>
<keyword evidence="6" id="KW-0408">Iron</keyword>
<evidence type="ECO:0000256" key="2">
    <source>
        <dbReference type="ARBA" id="ARBA00010617"/>
    </source>
</evidence>
<proteinExistence type="inferred from homology"/>
<dbReference type="PANTHER" id="PTHR46300">
    <property type="entry name" value="P450, PUTATIVE (EUROFUNG)-RELATED-RELATED"/>
    <property type="match status" value="1"/>
</dbReference>
<dbReference type="GO" id="GO:0020037">
    <property type="term" value="F:heme binding"/>
    <property type="evidence" value="ECO:0007669"/>
    <property type="project" value="InterPro"/>
</dbReference>
<dbReference type="AlphaFoldDB" id="A0A9P5XAI9"/>